<keyword evidence="7" id="KW-1185">Reference proteome</keyword>
<feature type="coiled-coil region" evidence="4">
    <location>
        <begin position="138"/>
        <end position="165"/>
    </location>
</feature>
<evidence type="ECO:0000256" key="2">
    <source>
        <dbReference type="ARBA" id="ARBA00022525"/>
    </source>
</evidence>
<keyword evidence="3 5" id="KW-0732">Signal</keyword>
<name>A0A2A5RK18_9LACT</name>
<feature type="signal peptide" evidence="5">
    <location>
        <begin position="1"/>
        <end position="28"/>
    </location>
</feature>
<keyword evidence="2" id="KW-0964">Secreted</keyword>
<keyword evidence="4" id="KW-0175">Coiled coil</keyword>
<evidence type="ECO:0000256" key="5">
    <source>
        <dbReference type="SAM" id="SignalP"/>
    </source>
</evidence>
<dbReference type="RefSeq" id="WP_054639402.1">
    <property type="nucleotide sequence ID" value="NZ_BBAL01000005.1"/>
</dbReference>
<accession>A0A2A5RK18</accession>
<evidence type="ECO:0000256" key="1">
    <source>
        <dbReference type="ARBA" id="ARBA00004613"/>
    </source>
</evidence>
<reference evidence="6 7" key="1">
    <citation type="submission" date="2014-12" db="EMBL/GenBank/DDBJ databases">
        <title>Draft genome sequences of 10 type strains of Lactococcus.</title>
        <authorList>
            <person name="Sun Z."/>
            <person name="Zhong Z."/>
            <person name="Liu W."/>
            <person name="Zhang W."/>
            <person name="Zhang H."/>
        </authorList>
    </citation>
    <scope>NUCLEOTIDE SEQUENCE [LARGE SCALE GENOMIC DNA]</scope>
    <source>
        <strain evidence="6 7">JCM 16395</strain>
    </source>
</reference>
<evidence type="ECO:0000256" key="4">
    <source>
        <dbReference type="SAM" id="Coils"/>
    </source>
</evidence>
<evidence type="ECO:0000313" key="7">
    <source>
        <dbReference type="Proteomes" id="UP000218181"/>
    </source>
</evidence>
<feature type="chain" id="PRO_5011975213" evidence="5">
    <location>
        <begin position="29"/>
        <end position="281"/>
    </location>
</feature>
<dbReference type="AlphaFoldDB" id="A0A2A5RK18"/>
<dbReference type="STRING" id="1291764.GCA_001311235_01649"/>
<dbReference type="Gene3D" id="1.10.10.1270">
    <property type="entry name" value="Sbi, C3 binding domain IV"/>
    <property type="match status" value="1"/>
</dbReference>
<dbReference type="Proteomes" id="UP000218181">
    <property type="component" value="Unassembled WGS sequence"/>
</dbReference>
<dbReference type="GO" id="GO:0005576">
    <property type="term" value="C:extracellular region"/>
    <property type="evidence" value="ECO:0007669"/>
    <property type="project" value="UniProtKB-SubCell"/>
</dbReference>
<comment type="caution">
    <text evidence="6">The sequence shown here is derived from an EMBL/GenBank/DDBJ whole genome shotgun (WGS) entry which is preliminary data.</text>
</comment>
<protein>
    <submittedName>
        <fullName evidence="6">Uncharacterized protein</fullName>
    </submittedName>
</protein>
<organism evidence="6 7">
    <name type="scientific">Lactococcus fujiensis JCM 16395</name>
    <dbReference type="NCBI Taxonomy" id="1291764"/>
    <lineage>
        <taxon>Bacteria</taxon>
        <taxon>Bacillati</taxon>
        <taxon>Bacillota</taxon>
        <taxon>Bacilli</taxon>
        <taxon>Lactobacillales</taxon>
        <taxon>Streptococcaceae</taxon>
        <taxon>Lactococcus</taxon>
    </lineage>
</organism>
<evidence type="ECO:0000256" key="3">
    <source>
        <dbReference type="ARBA" id="ARBA00022729"/>
    </source>
</evidence>
<evidence type="ECO:0000313" key="6">
    <source>
        <dbReference type="EMBL" id="PCR99506.1"/>
    </source>
</evidence>
<sequence>MKFKSKLTSVAASALIGMTLFSAPIAQADTATATQSRLYDTINIQFTEAYQSRSSELINKITKEVSQLEGTSYHEPVEASLLHLNQFITAYDKATAAVDRAEKTRTAADISLAETAVGALPSSEVAHKSTFTGRIQAVIKANEKAAQAAEAAKKAAAEAAKQEAAAAQAAKIASEKAAAQEAAAKANNTYGLKFTGYSSIDEARALRNMIEQGGNMNVNLSLNLNYIGGYGFAKSTWLALCNVTGTSPTDFSVAHQNLLADTLVRDYFGGDWGNVPKSGGW</sequence>
<comment type="subcellular location">
    <subcellularLocation>
        <location evidence="1">Secreted</location>
    </subcellularLocation>
</comment>
<dbReference type="EMBL" id="JXJU01000008">
    <property type="protein sequence ID" value="PCR99506.1"/>
    <property type="molecule type" value="Genomic_DNA"/>
</dbReference>
<proteinExistence type="predicted"/>
<gene>
    <name evidence="6" type="ORF">RT41_GL001882</name>
</gene>
<dbReference type="InterPro" id="IPR041909">
    <property type="entry name" value="Sbi_C3_db_domIV"/>
</dbReference>
<dbReference type="OrthoDB" id="9824927at2"/>